<dbReference type="GO" id="GO:0016592">
    <property type="term" value="C:mediator complex"/>
    <property type="evidence" value="ECO:0007669"/>
    <property type="project" value="TreeGrafter"/>
</dbReference>
<comment type="caution">
    <text evidence="9">The sequence shown here is derived from an EMBL/GenBank/DDBJ whole genome shotgun (WGS) entry which is preliminary data.</text>
</comment>
<evidence type="ECO:0000256" key="6">
    <source>
        <dbReference type="ARBA" id="ARBA00023163"/>
    </source>
</evidence>
<dbReference type="EMBL" id="LXQA010053371">
    <property type="protein sequence ID" value="MCI03815.1"/>
    <property type="molecule type" value="Genomic_DNA"/>
</dbReference>
<accession>A0A392NZ69</accession>
<evidence type="ECO:0000313" key="9">
    <source>
        <dbReference type="EMBL" id="MCI03815.1"/>
    </source>
</evidence>
<organism evidence="9 10">
    <name type="scientific">Trifolium medium</name>
    <dbReference type="NCBI Taxonomy" id="97028"/>
    <lineage>
        <taxon>Eukaryota</taxon>
        <taxon>Viridiplantae</taxon>
        <taxon>Streptophyta</taxon>
        <taxon>Embryophyta</taxon>
        <taxon>Tracheophyta</taxon>
        <taxon>Spermatophyta</taxon>
        <taxon>Magnoliopsida</taxon>
        <taxon>eudicotyledons</taxon>
        <taxon>Gunneridae</taxon>
        <taxon>Pentapetalae</taxon>
        <taxon>rosids</taxon>
        <taxon>fabids</taxon>
        <taxon>Fabales</taxon>
        <taxon>Fabaceae</taxon>
        <taxon>Papilionoideae</taxon>
        <taxon>50 kb inversion clade</taxon>
        <taxon>NPAAA clade</taxon>
        <taxon>Hologalegina</taxon>
        <taxon>IRL clade</taxon>
        <taxon>Trifolieae</taxon>
        <taxon>Trifolium</taxon>
    </lineage>
</organism>
<keyword evidence="10" id="KW-1185">Reference proteome</keyword>
<sequence>MTAPMVVHASTVISLLQSDIKTALKSAFSNLEGPLSVTDWCKGRNQLGDTGSIVDGVSAESSISECRDSSEPLSPSQSSVCGSSSFKVSSMMDSAKADDSQRRSGQDMCNSESEQHLCSRLKPTLIAVPFPSILVGLVLPLYSIGCCGHNHGGTLWLFSTAQYDKAVQVRVAPVVLFFVVQ</sequence>
<evidence type="ECO:0000313" key="10">
    <source>
        <dbReference type="Proteomes" id="UP000265520"/>
    </source>
</evidence>
<protein>
    <recommendedName>
        <fullName evidence="3">Mediator of RNA polymerase II transcription subunit 13</fullName>
    </recommendedName>
</protein>
<evidence type="ECO:0000256" key="1">
    <source>
        <dbReference type="ARBA" id="ARBA00004123"/>
    </source>
</evidence>
<evidence type="ECO:0000256" key="5">
    <source>
        <dbReference type="ARBA" id="ARBA00023015"/>
    </source>
</evidence>
<feature type="compositionally biased region" description="Low complexity" evidence="8">
    <location>
        <begin position="71"/>
        <end position="85"/>
    </location>
</feature>
<keyword evidence="6" id="KW-0804">Transcription</keyword>
<dbReference type="Proteomes" id="UP000265520">
    <property type="component" value="Unassembled WGS sequence"/>
</dbReference>
<dbReference type="PANTHER" id="PTHR48249">
    <property type="entry name" value="MEDIATOR OF RNA POLYMERASE II TRANSCRIPTION SUBUNIT 13"/>
    <property type="match status" value="1"/>
</dbReference>
<gene>
    <name evidence="9" type="ORF">A2U01_0024856</name>
</gene>
<keyword evidence="7" id="KW-0539">Nucleus</keyword>
<evidence type="ECO:0000256" key="3">
    <source>
        <dbReference type="ARBA" id="ARBA00019618"/>
    </source>
</evidence>
<proteinExistence type="inferred from homology"/>
<dbReference type="GO" id="GO:0045944">
    <property type="term" value="P:positive regulation of transcription by RNA polymerase II"/>
    <property type="evidence" value="ECO:0007669"/>
    <property type="project" value="TreeGrafter"/>
</dbReference>
<dbReference type="InterPro" id="IPR051139">
    <property type="entry name" value="Mediator_complx_sub13"/>
</dbReference>
<keyword evidence="4" id="KW-0678">Repressor</keyword>
<dbReference type="PANTHER" id="PTHR48249:SF3">
    <property type="entry name" value="MEDIATOR OF RNA POLYMERASE II TRANSCRIPTION SUBUNIT 13"/>
    <property type="match status" value="1"/>
</dbReference>
<name>A0A392NZ69_9FABA</name>
<feature type="region of interest" description="Disordered" evidence="8">
    <location>
        <begin position="65"/>
        <end position="85"/>
    </location>
</feature>
<dbReference type="GO" id="GO:0003713">
    <property type="term" value="F:transcription coactivator activity"/>
    <property type="evidence" value="ECO:0007669"/>
    <property type="project" value="TreeGrafter"/>
</dbReference>
<evidence type="ECO:0000256" key="4">
    <source>
        <dbReference type="ARBA" id="ARBA00022491"/>
    </source>
</evidence>
<dbReference type="AlphaFoldDB" id="A0A392NZ69"/>
<evidence type="ECO:0000256" key="2">
    <source>
        <dbReference type="ARBA" id="ARBA00009354"/>
    </source>
</evidence>
<evidence type="ECO:0000256" key="7">
    <source>
        <dbReference type="ARBA" id="ARBA00023242"/>
    </source>
</evidence>
<reference evidence="9 10" key="1">
    <citation type="journal article" date="2018" name="Front. Plant Sci.">
        <title>Red Clover (Trifolium pratense) and Zigzag Clover (T. medium) - A Picture of Genomic Similarities and Differences.</title>
        <authorList>
            <person name="Dluhosova J."/>
            <person name="Istvanek J."/>
            <person name="Nedelnik J."/>
            <person name="Repkova J."/>
        </authorList>
    </citation>
    <scope>NUCLEOTIDE SEQUENCE [LARGE SCALE GENOMIC DNA]</scope>
    <source>
        <strain evidence="10">cv. 10/8</strain>
        <tissue evidence="9">Leaf</tissue>
    </source>
</reference>
<comment type="subcellular location">
    <subcellularLocation>
        <location evidence="1">Nucleus</location>
    </subcellularLocation>
</comment>
<keyword evidence="5" id="KW-0805">Transcription regulation</keyword>
<comment type="similarity">
    <text evidence="2">Belongs to the Mediator complex subunit 13 family.</text>
</comment>
<evidence type="ECO:0000256" key="8">
    <source>
        <dbReference type="SAM" id="MobiDB-lite"/>
    </source>
</evidence>